<evidence type="ECO:0000313" key="2">
    <source>
        <dbReference type="EMBL" id="KAL2544123.1"/>
    </source>
</evidence>
<name>A0ABD1W386_9LAMI</name>
<dbReference type="Proteomes" id="UP001604277">
    <property type="component" value="Unassembled WGS sequence"/>
</dbReference>
<dbReference type="EMBL" id="JBFOLJ010000004">
    <property type="protein sequence ID" value="KAL2544123.1"/>
    <property type="molecule type" value="Genomic_DNA"/>
</dbReference>
<accession>A0ABD1W386</accession>
<protein>
    <submittedName>
        <fullName evidence="2">Uncharacterized protein</fullName>
    </submittedName>
</protein>
<sequence>MSILIPQPFQCSPFRTFEIVKRNQFNTRNRSKLDQAKSHSENPIVATNLPSPAQIDAPESLGPDGEVSLLLLQRASDIQATNTNKRTTTSATMTLKNESSNTEHHWFKRIHMLNSI</sequence>
<reference evidence="3" key="1">
    <citation type="submission" date="2024-07" db="EMBL/GenBank/DDBJ databases">
        <title>Two chromosome-level genome assemblies of Korean endemic species Abeliophyllum distichum and Forsythia ovata (Oleaceae).</title>
        <authorList>
            <person name="Jang H."/>
        </authorList>
    </citation>
    <scope>NUCLEOTIDE SEQUENCE [LARGE SCALE GENOMIC DNA]</scope>
</reference>
<feature type="compositionally biased region" description="Basic and acidic residues" evidence="1">
    <location>
        <begin position="31"/>
        <end position="40"/>
    </location>
</feature>
<evidence type="ECO:0000256" key="1">
    <source>
        <dbReference type="SAM" id="MobiDB-lite"/>
    </source>
</evidence>
<feature type="compositionally biased region" description="Low complexity" evidence="1">
    <location>
        <begin position="80"/>
        <end position="94"/>
    </location>
</feature>
<feature type="region of interest" description="Disordered" evidence="1">
    <location>
        <begin position="80"/>
        <end position="101"/>
    </location>
</feature>
<dbReference type="AlphaFoldDB" id="A0ABD1W386"/>
<gene>
    <name evidence="2" type="ORF">Fot_13356</name>
</gene>
<organism evidence="2 3">
    <name type="scientific">Forsythia ovata</name>
    <dbReference type="NCBI Taxonomy" id="205694"/>
    <lineage>
        <taxon>Eukaryota</taxon>
        <taxon>Viridiplantae</taxon>
        <taxon>Streptophyta</taxon>
        <taxon>Embryophyta</taxon>
        <taxon>Tracheophyta</taxon>
        <taxon>Spermatophyta</taxon>
        <taxon>Magnoliopsida</taxon>
        <taxon>eudicotyledons</taxon>
        <taxon>Gunneridae</taxon>
        <taxon>Pentapetalae</taxon>
        <taxon>asterids</taxon>
        <taxon>lamiids</taxon>
        <taxon>Lamiales</taxon>
        <taxon>Oleaceae</taxon>
        <taxon>Forsythieae</taxon>
        <taxon>Forsythia</taxon>
    </lineage>
</organism>
<feature type="region of interest" description="Disordered" evidence="1">
    <location>
        <begin position="26"/>
        <end position="62"/>
    </location>
</feature>
<proteinExistence type="predicted"/>
<keyword evidence="3" id="KW-1185">Reference proteome</keyword>
<evidence type="ECO:0000313" key="3">
    <source>
        <dbReference type="Proteomes" id="UP001604277"/>
    </source>
</evidence>
<comment type="caution">
    <text evidence="2">The sequence shown here is derived from an EMBL/GenBank/DDBJ whole genome shotgun (WGS) entry which is preliminary data.</text>
</comment>